<comment type="similarity">
    <text evidence="1">Belongs to the HypE family.</text>
</comment>
<proteinExistence type="inferred from homology"/>
<evidence type="ECO:0000259" key="2">
    <source>
        <dbReference type="Pfam" id="PF00586"/>
    </source>
</evidence>
<feature type="domain" description="PurM-like N-terminal" evidence="2">
    <location>
        <begin position="28"/>
        <end position="126"/>
    </location>
</feature>
<dbReference type="EMBL" id="BAAAYK010000038">
    <property type="protein sequence ID" value="GAA3360806.1"/>
    <property type="molecule type" value="Genomic_DNA"/>
</dbReference>
<protein>
    <recommendedName>
        <fullName evidence="6">Hydrogenase expression/formation protein HypE</fullName>
    </recommendedName>
</protein>
<evidence type="ECO:0000259" key="3">
    <source>
        <dbReference type="Pfam" id="PF02769"/>
    </source>
</evidence>
<evidence type="ECO:0000313" key="5">
    <source>
        <dbReference type="Proteomes" id="UP001500483"/>
    </source>
</evidence>
<dbReference type="InterPro" id="IPR011854">
    <property type="entry name" value="HypE"/>
</dbReference>
<dbReference type="SUPFAM" id="SSF56042">
    <property type="entry name" value="PurM C-terminal domain-like"/>
    <property type="match status" value="1"/>
</dbReference>
<dbReference type="RefSeq" id="WP_344928939.1">
    <property type="nucleotide sequence ID" value="NZ_BAAAYK010000038.1"/>
</dbReference>
<dbReference type="SUPFAM" id="SSF55326">
    <property type="entry name" value="PurM N-terminal domain-like"/>
    <property type="match status" value="1"/>
</dbReference>
<feature type="domain" description="PurM-like C-terminal" evidence="3">
    <location>
        <begin position="139"/>
        <end position="276"/>
    </location>
</feature>
<name>A0ABP6RSW0_9PSEU</name>
<evidence type="ECO:0000256" key="1">
    <source>
        <dbReference type="ARBA" id="ARBA00006243"/>
    </source>
</evidence>
<dbReference type="Pfam" id="PF02769">
    <property type="entry name" value="AIRS_C"/>
    <property type="match status" value="1"/>
</dbReference>
<gene>
    <name evidence="4" type="ORF">GCM10020366_42310</name>
</gene>
<dbReference type="Proteomes" id="UP001500483">
    <property type="component" value="Unassembled WGS sequence"/>
</dbReference>
<evidence type="ECO:0000313" key="4">
    <source>
        <dbReference type="EMBL" id="GAA3360806.1"/>
    </source>
</evidence>
<accession>A0ABP6RSW0</accession>
<reference evidence="5" key="1">
    <citation type="journal article" date="2019" name="Int. J. Syst. Evol. Microbiol.">
        <title>The Global Catalogue of Microorganisms (GCM) 10K type strain sequencing project: providing services to taxonomists for standard genome sequencing and annotation.</title>
        <authorList>
            <consortium name="The Broad Institute Genomics Platform"/>
            <consortium name="The Broad Institute Genome Sequencing Center for Infectious Disease"/>
            <person name="Wu L."/>
            <person name="Ma J."/>
        </authorList>
    </citation>
    <scope>NUCLEOTIDE SEQUENCE [LARGE SCALE GENOMIC DNA]</scope>
    <source>
        <strain evidence="5">JCM 9687</strain>
    </source>
</reference>
<dbReference type="Gene3D" id="3.90.650.10">
    <property type="entry name" value="PurM-like C-terminal domain"/>
    <property type="match status" value="1"/>
</dbReference>
<sequence>MSGPALAAAVLRAEFGGAPPAPPCRGPVLVTDSFSCAPLFFPGGSIGDLAVNGTANGLAVAGAAPRSVSARFAVEVGFPVAELRRVARAVVAAAAAAGVRIAAGGASVVERGRVHGCAIDTTGVGATAGSHRLGAARARPGDEVLISGPVGDHGIGVALGAGVVSDTAPLHGLVAAVLAAAPGVRVLRDVTGGGLAAALDEIARAAAVRVLLERAAVPVRPEVRRAAELLGTDPLHAACAGRLLVVVDPREAAAALAAMRAHPQGPAAARIGHLADPATGPAA</sequence>
<keyword evidence="5" id="KW-1185">Reference proteome</keyword>
<dbReference type="InterPro" id="IPR016188">
    <property type="entry name" value="PurM-like_N"/>
</dbReference>
<dbReference type="PANTHER" id="PTHR30303:SF0">
    <property type="entry name" value="CARBAMOYL DEHYDRATASE HYPE"/>
    <property type="match status" value="1"/>
</dbReference>
<dbReference type="Gene3D" id="3.30.1330.10">
    <property type="entry name" value="PurM-like, N-terminal domain"/>
    <property type="match status" value="1"/>
</dbReference>
<evidence type="ECO:0008006" key="6">
    <source>
        <dbReference type="Google" id="ProtNLM"/>
    </source>
</evidence>
<dbReference type="Pfam" id="PF00586">
    <property type="entry name" value="AIRS"/>
    <property type="match status" value="1"/>
</dbReference>
<dbReference type="InterPro" id="IPR010918">
    <property type="entry name" value="PurM-like_C_dom"/>
</dbReference>
<dbReference type="PANTHER" id="PTHR30303">
    <property type="entry name" value="HYDROGENASE ISOENZYMES FORMATION PROTEIN HYPE"/>
    <property type="match status" value="1"/>
</dbReference>
<dbReference type="InterPro" id="IPR036676">
    <property type="entry name" value="PurM-like_C_sf"/>
</dbReference>
<organism evidence="4 5">
    <name type="scientific">Saccharopolyspora gregorii</name>
    <dbReference type="NCBI Taxonomy" id="33914"/>
    <lineage>
        <taxon>Bacteria</taxon>
        <taxon>Bacillati</taxon>
        <taxon>Actinomycetota</taxon>
        <taxon>Actinomycetes</taxon>
        <taxon>Pseudonocardiales</taxon>
        <taxon>Pseudonocardiaceae</taxon>
        <taxon>Saccharopolyspora</taxon>
    </lineage>
</organism>
<dbReference type="InterPro" id="IPR036921">
    <property type="entry name" value="PurM-like_N_sf"/>
</dbReference>
<comment type="caution">
    <text evidence="4">The sequence shown here is derived from an EMBL/GenBank/DDBJ whole genome shotgun (WGS) entry which is preliminary data.</text>
</comment>